<proteinExistence type="predicted"/>
<dbReference type="Proteomes" id="UP000823046">
    <property type="component" value="Unassembled WGS sequence"/>
</dbReference>
<organism evidence="1 2">
    <name type="scientific">Cardiosporidium cionae</name>
    <dbReference type="NCBI Taxonomy" id="476202"/>
    <lineage>
        <taxon>Eukaryota</taxon>
        <taxon>Sar</taxon>
        <taxon>Alveolata</taxon>
        <taxon>Apicomplexa</taxon>
        <taxon>Aconoidasida</taxon>
        <taxon>Nephromycida</taxon>
        <taxon>Cardiosporidium</taxon>
    </lineage>
</organism>
<keyword evidence="2" id="KW-1185">Reference proteome</keyword>
<sequence>MLLEKDSLSEPLKCSTLETNTLLCIRRFSKGFICGGTNASLRIFETSEKAEEVFQKTGEIQLRSSKGNELTPEDKRLDNQVISIAVSPSESIVVVALSCSDIFCLNLSYSFATKTHFISGTDFSRCVFNQVHIGPITGGNIIK</sequence>
<name>A0ABQ7JDL7_9APIC</name>
<accession>A0ABQ7JDL7</accession>
<protein>
    <submittedName>
        <fullName evidence="1">WD domain, G-beta repeat-containing protein</fullName>
    </submittedName>
</protein>
<dbReference type="EMBL" id="JADAQX010000090">
    <property type="protein sequence ID" value="KAF8822076.1"/>
    <property type="molecule type" value="Genomic_DNA"/>
</dbReference>
<comment type="caution">
    <text evidence="1">The sequence shown here is derived from an EMBL/GenBank/DDBJ whole genome shotgun (WGS) entry which is preliminary data.</text>
</comment>
<evidence type="ECO:0000313" key="1">
    <source>
        <dbReference type="EMBL" id="KAF8822076.1"/>
    </source>
</evidence>
<gene>
    <name evidence="1" type="ORF">IE077_001122</name>
</gene>
<reference evidence="1 2" key="1">
    <citation type="journal article" date="2020" name="bioRxiv">
        <title>Metabolic contributions of an alphaproteobacterial endosymbiont in the apicomplexan Cardiosporidium cionae.</title>
        <authorList>
            <person name="Hunter E.S."/>
            <person name="Paight C.J."/>
            <person name="Lane C.E."/>
        </authorList>
    </citation>
    <scope>NUCLEOTIDE SEQUENCE [LARGE SCALE GENOMIC DNA]</scope>
    <source>
        <strain evidence="1">ESH_2018</strain>
    </source>
</reference>
<evidence type="ECO:0000313" key="2">
    <source>
        <dbReference type="Proteomes" id="UP000823046"/>
    </source>
</evidence>